<dbReference type="RefSeq" id="WP_011478514.1">
    <property type="nucleotide sequence ID" value="NC_007947.1"/>
</dbReference>
<dbReference type="CDD" id="cd00006">
    <property type="entry name" value="PTS_IIA_man"/>
    <property type="match status" value="1"/>
</dbReference>
<keyword evidence="2" id="KW-0813">Transport</keyword>
<evidence type="ECO:0000256" key="6">
    <source>
        <dbReference type="ARBA" id="ARBA00022683"/>
    </source>
</evidence>
<evidence type="ECO:0000259" key="8">
    <source>
        <dbReference type="PROSITE" id="PS51096"/>
    </source>
</evidence>
<dbReference type="GO" id="GO:0016020">
    <property type="term" value="C:membrane"/>
    <property type="evidence" value="ECO:0007669"/>
    <property type="project" value="InterPro"/>
</dbReference>
<feature type="domain" description="PTS EIIA type-4" evidence="8">
    <location>
        <begin position="1"/>
        <end position="124"/>
    </location>
</feature>
<sequence>MIGILIIAHGTLGESLIHCASHVMGSRPPLLRQLGVGTHDDPGELLPQAQQMIRELDEGQGVLILSDIYGATPCNLVTRLLIPGHVEGVAGVNLPMLVRALTYRQDNGIMTLVEKSISGGREGVVHFSKDACKHHD</sequence>
<dbReference type="Proteomes" id="UP000002440">
    <property type="component" value="Chromosome"/>
</dbReference>
<dbReference type="AlphaFoldDB" id="Q1H520"/>
<dbReference type="HOGENOM" id="CLU_123235_0_0_4"/>
<dbReference type="KEGG" id="mfa:Mfla_0146"/>
<evidence type="ECO:0000256" key="5">
    <source>
        <dbReference type="ARBA" id="ARBA00022679"/>
    </source>
</evidence>
<organism evidence="9 10">
    <name type="scientific">Methylobacillus flagellatus (strain ATCC 51484 / DSM 6875 / VKM B-1610 / KT)</name>
    <dbReference type="NCBI Taxonomy" id="265072"/>
    <lineage>
        <taxon>Bacteria</taxon>
        <taxon>Pseudomonadati</taxon>
        <taxon>Pseudomonadota</taxon>
        <taxon>Betaproteobacteria</taxon>
        <taxon>Nitrosomonadales</taxon>
        <taxon>Methylophilaceae</taxon>
        <taxon>Methylobacillus</taxon>
    </lineage>
</organism>
<evidence type="ECO:0000256" key="3">
    <source>
        <dbReference type="ARBA" id="ARBA00022490"/>
    </source>
</evidence>
<keyword evidence="3" id="KW-0963">Cytoplasm</keyword>
<dbReference type="Gene3D" id="3.40.50.510">
    <property type="entry name" value="Phosphotransferase system, mannose-type IIA component"/>
    <property type="match status" value="1"/>
</dbReference>
<dbReference type="GO" id="GO:0005737">
    <property type="term" value="C:cytoplasm"/>
    <property type="evidence" value="ECO:0007669"/>
    <property type="project" value="UniProtKB-SubCell"/>
</dbReference>
<comment type="subcellular location">
    <subcellularLocation>
        <location evidence="1">Cytoplasm</location>
    </subcellularLocation>
</comment>
<protein>
    <submittedName>
        <fullName evidence="9">PTS system fructose subfamily IIA component</fullName>
    </submittedName>
</protein>
<dbReference type="InterPro" id="IPR004701">
    <property type="entry name" value="PTS_EIIA_man-typ"/>
</dbReference>
<keyword evidence="4" id="KW-0762">Sugar transport</keyword>
<evidence type="ECO:0000256" key="4">
    <source>
        <dbReference type="ARBA" id="ARBA00022597"/>
    </source>
</evidence>
<dbReference type="Pfam" id="PF03610">
    <property type="entry name" value="EIIA-man"/>
    <property type="match status" value="1"/>
</dbReference>
<dbReference type="STRING" id="265072.Mfla_0146"/>
<evidence type="ECO:0000313" key="10">
    <source>
        <dbReference type="Proteomes" id="UP000002440"/>
    </source>
</evidence>
<dbReference type="InterPro" id="IPR033887">
    <property type="entry name" value="PTS_IIA_man"/>
</dbReference>
<dbReference type="InterPro" id="IPR036662">
    <property type="entry name" value="PTS_EIIA_man-typ_sf"/>
</dbReference>
<keyword evidence="10" id="KW-1185">Reference proteome</keyword>
<dbReference type="PROSITE" id="PS51096">
    <property type="entry name" value="PTS_EIIA_TYPE_4"/>
    <property type="match status" value="1"/>
</dbReference>
<evidence type="ECO:0000256" key="2">
    <source>
        <dbReference type="ARBA" id="ARBA00022448"/>
    </source>
</evidence>
<keyword evidence="5" id="KW-0808">Transferase</keyword>
<dbReference type="EMBL" id="CP000284">
    <property type="protein sequence ID" value="ABE48417.1"/>
    <property type="molecule type" value="Genomic_DNA"/>
</dbReference>
<dbReference type="InterPro" id="IPR051471">
    <property type="entry name" value="Bacterial_PTS_sugar_comp"/>
</dbReference>
<name>Q1H520_METFK</name>
<dbReference type="eggNOG" id="COG2893">
    <property type="taxonomic scope" value="Bacteria"/>
</dbReference>
<accession>Q1H520</accession>
<dbReference type="GO" id="GO:0016301">
    <property type="term" value="F:kinase activity"/>
    <property type="evidence" value="ECO:0007669"/>
    <property type="project" value="UniProtKB-KW"/>
</dbReference>
<dbReference type="GO" id="GO:0009401">
    <property type="term" value="P:phosphoenolpyruvate-dependent sugar phosphotransferase system"/>
    <property type="evidence" value="ECO:0007669"/>
    <property type="project" value="UniProtKB-KW"/>
</dbReference>
<proteinExistence type="predicted"/>
<dbReference type="OrthoDB" id="8795346at2"/>
<dbReference type="PANTHER" id="PTHR33799:SF1">
    <property type="entry name" value="PTS SYSTEM MANNOSE-SPECIFIC EIIAB COMPONENT-RELATED"/>
    <property type="match status" value="1"/>
</dbReference>
<evidence type="ECO:0000256" key="1">
    <source>
        <dbReference type="ARBA" id="ARBA00004496"/>
    </source>
</evidence>
<keyword evidence="7" id="KW-0418">Kinase</keyword>
<keyword evidence="6" id="KW-0598">Phosphotransferase system</keyword>
<evidence type="ECO:0000313" key="9">
    <source>
        <dbReference type="EMBL" id="ABE48417.1"/>
    </source>
</evidence>
<dbReference type="PANTHER" id="PTHR33799">
    <property type="entry name" value="PTS PERMEASE-RELATED-RELATED"/>
    <property type="match status" value="1"/>
</dbReference>
<gene>
    <name evidence="9" type="ordered locus">Mfla_0146</name>
</gene>
<reference evidence="9 10" key="1">
    <citation type="submission" date="2006-03" db="EMBL/GenBank/DDBJ databases">
        <title>Complete sequence of Methylobacillus flagellatus KT.</title>
        <authorList>
            <consortium name="US DOE Joint Genome Institute"/>
            <person name="Copeland A."/>
            <person name="Lucas S."/>
            <person name="Lapidus A."/>
            <person name="Barry K."/>
            <person name="Detter J.C."/>
            <person name="Glavina del Rio T."/>
            <person name="Hammon N."/>
            <person name="Israni S."/>
            <person name="Dalin E."/>
            <person name="Tice H."/>
            <person name="Pitluck S."/>
            <person name="Brettin T."/>
            <person name="Bruce D."/>
            <person name="Han C."/>
            <person name="Tapia R."/>
            <person name="Saunders E."/>
            <person name="Gilna P."/>
            <person name="Schmutz J."/>
            <person name="Larimer F."/>
            <person name="Land M."/>
            <person name="Kyrpides N."/>
            <person name="Anderson I."/>
            <person name="Richardson P."/>
        </authorList>
    </citation>
    <scope>NUCLEOTIDE SEQUENCE [LARGE SCALE GENOMIC DNA]</scope>
    <source>
        <strain evidence="10">KT / ATCC 51484 / DSM 6875</strain>
    </source>
</reference>
<evidence type="ECO:0000256" key="7">
    <source>
        <dbReference type="ARBA" id="ARBA00022777"/>
    </source>
</evidence>
<dbReference type="SUPFAM" id="SSF53062">
    <property type="entry name" value="PTS system fructose IIA component-like"/>
    <property type="match status" value="1"/>
</dbReference>